<gene>
    <name evidence="2" type="ORF">AKJ09_07666</name>
</gene>
<dbReference type="RefSeq" id="WP_146652184.1">
    <property type="nucleotide sequence ID" value="NZ_CP012333.1"/>
</dbReference>
<evidence type="ECO:0000313" key="3">
    <source>
        <dbReference type="Proteomes" id="UP000064967"/>
    </source>
</evidence>
<evidence type="ECO:0000256" key="1">
    <source>
        <dbReference type="SAM" id="Phobius"/>
    </source>
</evidence>
<reference evidence="2 3" key="1">
    <citation type="submission" date="2015-08" db="EMBL/GenBank/DDBJ databases">
        <authorList>
            <person name="Babu N.S."/>
            <person name="Beckwith C.J."/>
            <person name="Beseler K.G."/>
            <person name="Brison A."/>
            <person name="Carone J.V."/>
            <person name="Caskin T.P."/>
            <person name="Diamond M."/>
            <person name="Durham M.E."/>
            <person name="Foxe J.M."/>
            <person name="Go M."/>
            <person name="Henderson B.A."/>
            <person name="Jones I.B."/>
            <person name="McGettigan J.A."/>
            <person name="Micheletti S.J."/>
            <person name="Nasrallah M.E."/>
            <person name="Ortiz D."/>
            <person name="Piller C.R."/>
            <person name="Privatt S.R."/>
            <person name="Schneider S.L."/>
            <person name="Sharp S."/>
            <person name="Smith T.C."/>
            <person name="Stanton J.D."/>
            <person name="Ullery H.E."/>
            <person name="Wilson R.J."/>
            <person name="Serrano M.G."/>
            <person name="Buck G."/>
            <person name="Lee V."/>
            <person name="Wang Y."/>
            <person name="Carvalho R."/>
            <person name="Voegtly L."/>
            <person name="Shi R."/>
            <person name="Duckworth R."/>
            <person name="Johnson A."/>
            <person name="Loviza R."/>
            <person name="Walstead R."/>
            <person name="Shah Z."/>
            <person name="Kiflezghi M."/>
            <person name="Wade K."/>
            <person name="Ball S.L."/>
            <person name="Bradley K.W."/>
            <person name="Asai D.J."/>
            <person name="Bowman C.A."/>
            <person name="Russell D.A."/>
            <person name="Pope W.H."/>
            <person name="Jacobs-Sera D."/>
            <person name="Hendrix R.W."/>
            <person name="Hatfull G.F."/>
        </authorList>
    </citation>
    <scope>NUCLEOTIDE SEQUENCE [LARGE SCALE GENOMIC DNA]</scope>
    <source>
        <strain evidence="2 3">DSM 27648</strain>
    </source>
</reference>
<name>A0A0K1Q5I9_9BACT</name>
<keyword evidence="1" id="KW-0812">Transmembrane</keyword>
<evidence type="ECO:0000313" key="2">
    <source>
        <dbReference type="EMBL" id="AKV01003.1"/>
    </source>
</evidence>
<accession>A0A0K1Q5I9</accession>
<sequence length="114" mass="12642">MLWARGGGPSRHRSRPPRRWPGRVASALGWMLGGLCAFAVYANVLSDDTALRARAETVARQQAGCNDKCRMTRAEIQRSVLEYRADYEMEGSSAVQVRCRRQAIVVGDYACTGH</sequence>
<dbReference type="EMBL" id="CP012333">
    <property type="protein sequence ID" value="AKV01003.1"/>
    <property type="molecule type" value="Genomic_DNA"/>
</dbReference>
<dbReference type="Proteomes" id="UP000064967">
    <property type="component" value="Chromosome"/>
</dbReference>
<feature type="transmembrane region" description="Helical" evidence="1">
    <location>
        <begin position="20"/>
        <end position="42"/>
    </location>
</feature>
<keyword evidence="1" id="KW-1133">Transmembrane helix</keyword>
<protein>
    <submittedName>
        <fullName evidence="2">Uncharacterized protein</fullName>
    </submittedName>
</protein>
<dbReference type="AlphaFoldDB" id="A0A0K1Q5I9"/>
<dbReference type="KEGG" id="llu:AKJ09_07666"/>
<proteinExistence type="predicted"/>
<keyword evidence="3" id="KW-1185">Reference proteome</keyword>
<keyword evidence="1" id="KW-0472">Membrane</keyword>
<organism evidence="2 3">
    <name type="scientific">Labilithrix luteola</name>
    <dbReference type="NCBI Taxonomy" id="1391654"/>
    <lineage>
        <taxon>Bacteria</taxon>
        <taxon>Pseudomonadati</taxon>
        <taxon>Myxococcota</taxon>
        <taxon>Polyangia</taxon>
        <taxon>Polyangiales</taxon>
        <taxon>Labilitrichaceae</taxon>
        <taxon>Labilithrix</taxon>
    </lineage>
</organism>